<dbReference type="PANTHER" id="PTHR43005">
    <property type="entry name" value="BLR7065 PROTEIN"/>
    <property type="match status" value="1"/>
</dbReference>
<evidence type="ECO:0000259" key="9">
    <source>
        <dbReference type="PROSITE" id="PS50928"/>
    </source>
</evidence>
<comment type="caution">
    <text evidence="10">The sequence shown here is derived from an EMBL/GenBank/DDBJ whole genome shotgun (WGS) entry which is preliminary data.</text>
</comment>
<feature type="transmembrane region" description="Helical" evidence="7">
    <location>
        <begin position="33"/>
        <end position="54"/>
    </location>
</feature>
<dbReference type="Pfam" id="PF00528">
    <property type="entry name" value="BPD_transp_1"/>
    <property type="match status" value="1"/>
</dbReference>
<keyword evidence="4 7" id="KW-0812">Transmembrane</keyword>
<sequence>MTTSSRTRTPTAKRPDPAPASNVAVTRSRRPSVYFWLLAPAVAICLGFVVYPLLRTVYLSFTDLDATGQAGWIGVHNYVEMLGDSAFWNSLRVSATFIVVAIAVEVVLAWTLALLLERRVSALSNGLRIIFAIPMMLCPVVIGITWRALLNPTFGWINALLGTPNTDWIGDPAKALWVLIAVDVWQWTPFLFMLISAGLLSIPEEVREAARLDGAGAVRILRHITIPMMLPVTLIAILLRTLDATKTFDLPYTLTTGGPGTSTQTMAIFLYRNAFAEFDQGYASAVAVTITIALTLFATVYLWITRRVERKLT</sequence>
<keyword evidence="6 7" id="KW-0472">Membrane</keyword>
<feature type="transmembrane region" description="Helical" evidence="7">
    <location>
        <begin position="175"/>
        <end position="200"/>
    </location>
</feature>
<dbReference type="Proteomes" id="UP000605361">
    <property type="component" value="Unassembled WGS sequence"/>
</dbReference>
<dbReference type="RefSeq" id="WP_195903255.1">
    <property type="nucleotide sequence ID" value="NZ_JADOGI010000417.1"/>
</dbReference>
<keyword evidence="2 7" id="KW-0813">Transport</keyword>
<feature type="transmembrane region" description="Helical" evidence="7">
    <location>
        <begin position="282"/>
        <end position="304"/>
    </location>
</feature>
<feature type="transmembrane region" description="Helical" evidence="7">
    <location>
        <begin position="91"/>
        <end position="115"/>
    </location>
</feature>
<accession>A0A931F574</accession>
<dbReference type="Gene3D" id="1.10.3720.10">
    <property type="entry name" value="MetI-like"/>
    <property type="match status" value="1"/>
</dbReference>
<keyword evidence="5 7" id="KW-1133">Transmembrane helix</keyword>
<dbReference type="GO" id="GO:0005886">
    <property type="term" value="C:plasma membrane"/>
    <property type="evidence" value="ECO:0007669"/>
    <property type="project" value="UniProtKB-SubCell"/>
</dbReference>
<evidence type="ECO:0000256" key="6">
    <source>
        <dbReference type="ARBA" id="ARBA00023136"/>
    </source>
</evidence>
<reference evidence="10" key="1">
    <citation type="submission" date="2020-11" db="EMBL/GenBank/DDBJ databases">
        <title>Whole-genome analyses of Nonomuraea sp. K274.</title>
        <authorList>
            <person name="Veyisoglu A."/>
        </authorList>
    </citation>
    <scope>NUCLEOTIDE SEQUENCE</scope>
    <source>
        <strain evidence="10">K274</strain>
    </source>
</reference>
<evidence type="ECO:0000256" key="1">
    <source>
        <dbReference type="ARBA" id="ARBA00004651"/>
    </source>
</evidence>
<dbReference type="AlphaFoldDB" id="A0A931F574"/>
<dbReference type="EMBL" id="JADOGI010000417">
    <property type="protein sequence ID" value="MBF8194435.1"/>
    <property type="molecule type" value="Genomic_DNA"/>
</dbReference>
<feature type="transmembrane region" description="Helical" evidence="7">
    <location>
        <begin position="220"/>
        <end position="242"/>
    </location>
</feature>
<feature type="region of interest" description="Disordered" evidence="8">
    <location>
        <begin position="1"/>
        <end position="22"/>
    </location>
</feature>
<evidence type="ECO:0000256" key="4">
    <source>
        <dbReference type="ARBA" id="ARBA00022692"/>
    </source>
</evidence>
<feature type="domain" description="ABC transmembrane type-1" evidence="9">
    <location>
        <begin position="91"/>
        <end position="303"/>
    </location>
</feature>
<comment type="similarity">
    <text evidence="7">Belongs to the binding-protein-dependent transport system permease family.</text>
</comment>
<dbReference type="GO" id="GO:0055085">
    <property type="term" value="P:transmembrane transport"/>
    <property type="evidence" value="ECO:0007669"/>
    <property type="project" value="InterPro"/>
</dbReference>
<dbReference type="InterPro" id="IPR000515">
    <property type="entry name" value="MetI-like"/>
</dbReference>
<proteinExistence type="inferred from homology"/>
<evidence type="ECO:0000256" key="5">
    <source>
        <dbReference type="ARBA" id="ARBA00022989"/>
    </source>
</evidence>
<dbReference type="CDD" id="cd06261">
    <property type="entry name" value="TM_PBP2"/>
    <property type="match status" value="1"/>
</dbReference>
<feature type="compositionally biased region" description="Polar residues" evidence="8">
    <location>
        <begin position="1"/>
        <end position="10"/>
    </location>
</feature>
<evidence type="ECO:0000313" key="11">
    <source>
        <dbReference type="Proteomes" id="UP000605361"/>
    </source>
</evidence>
<name>A0A931F574_9ACTN</name>
<evidence type="ECO:0000256" key="7">
    <source>
        <dbReference type="RuleBase" id="RU363032"/>
    </source>
</evidence>
<evidence type="ECO:0000256" key="2">
    <source>
        <dbReference type="ARBA" id="ARBA00022448"/>
    </source>
</evidence>
<organism evidence="10 11">
    <name type="scientific">Nonomuraea cypriaca</name>
    <dbReference type="NCBI Taxonomy" id="1187855"/>
    <lineage>
        <taxon>Bacteria</taxon>
        <taxon>Bacillati</taxon>
        <taxon>Actinomycetota</taxon>
        <taxon>Actinomycetes</taxon>
        <taxon>Streptosporangiales</taxon>
        <taxon>Streptosporangiaceae</taxon>
        <taxon>Nonomuraea</taxon>
    </lineage>
</organism>
<evidence type="ECO:0000256" key="3">
    <source>
        <dbReference type="ARBA" id="ARBA00022475"/>
    </source>
</evidence>
<feature type="transmembrane region" description="Helical" evidence="7">
    <location>
        <begin position="127"/>
        <end position="146"/>
    </location>
</feature>
<dbReference type="PANTHER" id="PTHR43005:SF2">
    <property type="entry name" value="INTEGRAL MEMBRANE SUGAR TRANSPORT PROTEIN"/>
    <property type="match status" value="1"/>
</dbReference>
<evidence type="ECO:0000313" key="10">
    <source>
        <dbReference type="EMBL" id="MBF8194435.1"/>
    </source>
</evidence>
<dbReference type="InterPro" id="IPR035906">
    <property type="entry name" value="MetI-like_sf"/>
</dbReference>
<dbReference type="PROSITE" id="PS50928">
    <property type="entry name" value="ABC_TM1"/>
    <property type="match status" value="1"/>
</dbReference>
<comment type="subcellular location">
    <subcellularLocation>
        <location evidence="1 7">Cell membrane</location>
        <topology evidence="1 7">Multi-pass membrane protein</topology>
    </subcellularLocation>
</comment>
<keyword evidence="11" id="KW-1185">Reference proteome</keyword>
<evidence type="ECO:0000256" key="8">
    <source>
        <dbReference type="SAM" id="MobiDB-lite"/>
    </source>
</evidence>
<protein>
    <submittedName>
        <fullName evidence="10">Sugar ABC transporter permease</fullName>
    </submittedName>
</protein>
<gene>
    <name evidence="10" type="ORF">ITP53_54025</name>
</gene>
<dbReference type="SUPFAM" id="SSF161098">
    <property type="entry name" value="MetI-like"/>
    <property type="match status" value="1"/>
</dbReference>
<dbReference type="SUPFAM" id="SSF160964">
    <property type="entry name" value="MalF N-terminal region-like"/>
    <property type="match status" value="1"/>
</dbReference>
<keyword evidence="3" id="KW-1003">Cell membrane</keyword>